<dbReference type="Pfam" id="PF00069">
    <property type="entry name" value="Pkinase"/>
    <property type="match status" value="1"/>
</dbReference>
<dbReference type="SUPFAM" id="SSF56112">
    <property type="entry name" value="Protein kinase-like (PK-like)"/>
    <property type="match status" value="1"/>
</dbReference>
<proteinExistence type="predicted"/>
<dbReference type="Gramene" id="MELO3C024654.2.1">
    <property type="protein sequence ID" value="MELO3C024654.2.1"/>
    <property type="gene ID" value="MELO3C024654.2"/>
</dbReference>
<feature type="domain" description="Protein kinase" evidence="1">
    <location>
        <begin position="1"/>
        <end position="101"/>
    </location>
</feature>
<evidence type="ECO:0000313" key="2">
    <source>
        <dbReference type="EnsemblPlants" id="MELO3C024654.2.1"/>
    </source>
</evidence>
<organism evidence="2">
    <name type="scientific">Cucumis melo</name>
    <name type="common">Muskmelon</name>
    <dbReference type="NCBI Taxonomy" id="3656"/>
    <lineage>
        <taxon>Eukaryota</taxon>
        <taxon>Viridiplantae</taxon>
        <taxon>Streptophyta</taxon>
        <taxon>Embryophyta</taxon>
        <taxon>Tracheophyta</taxon>
        <taxon>Spermatophyta</taxon>
        <taxon>Magnoliopsida</taxon>
        <taxon>eudicotyledons</taxon>
        <taxon>Gunneridae</taxon>
        <taxon>Pentapetalae</taxon>
        <taxon>rosids</taxon>
        <taxon>fabids</taxon>
        <taxon>Cucurbitales</taxon>
        <taxon>Cucurbitaceae</taxon>
        <taxon>Benincaseae</taxon>
        <taxon>Cucumis</taxon>
    </lineage>
</organism>
<dbReference type="InterPro" id="IPR011009">
    <property type="entry name" value="Kinase-like_dom_sf"/>
</dbReference>
<dbReference type="Gene3D" id="1.10.510.10">
    <property type="entry name" value="Transferase(Phosphotransferase) domain 1"/>
    <property type="match status" value="1"/>
</dbReference>
<dbReference type="EnsemblPlants" id="MELO3C024654.2.1">
    <property type="protein sequence ID" value="MELO3C024654.2.1"/>
    <property type="gene ID" value="MELO3C024654.2"/>
</dbReference>
<dbReference type="InterPro" id="IPR051681">
    <property type="entry name" value="Ser/Thr_Kinases-Pseudokinases"/>
</dbReference>
<dbReference type="AlphaFoldDB" id="A0A9I9DWJ7"/>
<name>A0A9I9DWJ7_CUCME</name>
<reference evidence="2" key="1">
    <citation type="submission" date="2023-03" db="UniProtKB">
        <authorList>
            <consortium name="EnsemblPlants"/>
        </authorList>
    </citation>
    <scope>IDENTIFICATION</scope>
</reference>
<accession>A0A9I9DWJ7</accession>
<dbReference type="InterPro" id="IPR000719">
    <property type="entry name" value="Prot_kinase_dom"/>
</dbReference>
<dbReference type="GO" id="GO:0004674">
    <property type="term" value="F:protein serine/threonine kinase activity"/>
    <property type="evidence" value="ECO:0007669"/>
    <property type="project" value="TreeGrafter"/>
</dbReference>
<dbReference type="GO" id="GO:0005524">
    <property type="term" value="F:ATP binding"/>
    <property type="evidence" value="ECO:0007669"/>
    <property type="project" value="InterPro"/>
</dbReference>
<sequence>MNYLHECKPDPIIHCGLKPKNILLDNGGQLQAARFGLIRLSKMSQNKAKLAQPVVIDYSNLYLALKIYNDEIFNRSVDSFSFSLILYEMVEGIQPFHLKPS</sequence>
<protein>
    <recommendedName>
        <fullName evidence="1">Protein kinase domain-containing protein</fullName>
    </recommendedName>
</protein>
<dbReference type="PANTHER" id="PTHR44329">
    <property type="entry name" value="SERINE/THREONINE-PROTEIN KINASE TNNI3K-RELATED"/>
    <property type="match status" value="1"/>
</dbReference>
<dbReference type="PANTHER" id="PTHR44329:SF7">
    <property type="entry name" value="OS02G0608500 PROTEIN"/>
    <property type="match status" value="1"/>
</dbReference>
<dbReference type="PROSITE" id="PS50011">
    <property type="entry name" value="PROTEIN_KINASE_DOM"/>
    <property type="match status" value="1"/>
</dbReference>
<evidence type="ECO:0000259" key="1">
    <source>
        <dbReference type="PROSITE" id="PS50011"/>
    </source>
</evidence>